<evidence type="ECO:0000313" key="9">
    <source>
        <dbReference type="Proteomes" id="UP000031516"/>
    </source>
</evidence>
<dbReference type="Pfam" id="PF00575">
    <property type="entry name" value="S1"/>
    <property type="match status" value="1"/>
</dbReference>
<evidence type="ECO:0000313" key="8">
    <source>
        <dbReference type="EMBL" id="CDO93028.1"/>
    </source>
</evidence>
<dbReference type="CDD" id="cd04329">
    <property type="entry name" value="RNAP_II_Rpb7_N"/>
    <property type="match status" value="1"/>
</dbReference>
<dbReference type="GO" id="GO:0000932">
    <property type="term" value="C:P-body"/>
    <property type="evidence" value="ECO:0007669"/>
    <property type="project" value="TreeGrafter"/>
</dbReference>
<dbReference type="GO" id="GO:0031369">
    <property type="term" value="F:translation initiation factor binding"/>
    <property type="evidence" value="ECO:0007669"/>
    <property type="project" value="TreeGrafter"/>
</dbReference>
<feature type="domain" description="S1 motif" evidence="7">
    <location>
        <begin position="84"/>
        <end position="164"/>
    </location>
</feature>
<keyword evidence="3 6" id="KW-0240">DNA-directed RNA polymerase</keyword>
<dbReference type="GO" id="GO:0003727">
    <property type="term" value="F:single-stranded RNA binding"/>
    <property type="evidence" value="ECO:0007669"/>
    <property type="project" value="TreeGrafter"/>
</dbReference>
<dbReference type="PANTHER" id="PTHR12709">
    <property type="entry name" value="DNA-DIRECTED RNA POLYMERASE II, III"/>
    <property type="match status" value="1"/>
</dbReference>
<dbReference type="PANTHER" id="PTHR12709:SF4">
    <property type="entry name" value="DNA-DIRECTED RNA POLYMERASE II SUBUNIT RPB7"/>
    <property type="match status" value="1"/>
</dbReference>
<dbReference type="SUPFAM" id="SSF88798">
    <property type="entry name" value="N-terminal, heterodimerisation domain of RBP7 (RpoE)"/>
    <property type="match status" value="1"/>
</dbReference>
<comment type="subcellular location">
    <subcellularLocation>
        <location evidence="1 6">Nucleus</location>
    </subcellularLocation>
</comment>
<gene>
    <name evidence="8" type="ORF">KLDO_g1334</name>
</gene>
<dbReference type="FunFam" id="3.30.1490.120:FF:000001">
    <property type="entry name" value="DNA-directed RNA polymerase II subunit RPB7"/>
    <property type="match status" value="1"/>
</dbReference>
<comment type="caution">
    <text evidence="8">The sequence shown here is derived from an EMBL/GenBank/DDBJ whole genome shotgun (WGS) entry which is preliminary data.</text>
</comment>
<dbReference type="Proteomes" id="UP000031516">
    <property type="component" value="Unassembled WGS sequence"/>
</dbReference>
<reference evidence="8 9" key="1">
    <citation type="submission" date="2014-03" db="EMBL/GenBank/DDBJ databases">
        <title>The genome of Kluyveromyces dobzhanskii.</title>
        <authorList>
            <person name="Nystedt B."/>
            <person name="Astrom S."/>
        </authorList>
    </citation>
    <scope>NUCLEOTIDE SEQUENCE [LARGE SCALE GENOMIC DNA]</scope>
    <source>
        <strain evidence="8 9">CBS 2104</strain>
    </source>
</reference>
<dbReference type="AlphaFoldDB" id="A0A0A8L447"/>
<comment type="similarity">
    <text evidence="2">Belongs to the eukaryotic RPB7/RPC8 RNA polymerase subunit family.</text>
</comment>
<dbReference type="EMBL" id="CCBQ010000019">
    <property type="protein sequence ID" value="CDO93028.1"/>
    <property type="molecule type" value="Genomic_DNA"/>
</dbReference>
<dbReference type="Pfam" id="PF03876">
    <property type="entry name" value="SHS2_Rpb7-N"/>
    <property type="match status" value="1"/>
</dbReference>
<dbReference type="GO" id="GO:0005665">
    <property type="term" value="C:RNA polymerase II, core complex"/>
    <property type="evidence" value="ECO:0007669"/>
    <property type="project" value="UniProtKB-ARBA"/>
</dbReference>
<dbReference type="GO" id="GO:0045948">
    <property type="term" value="P:positive regulation of translational initiation"/>
    <property type="evidence" value="ECO:0007669"/>
    <property type="project" value="TreeGrafter"/>
</dbReference>
<dbReference type="GO" id="GO:0003697">
    <property type="term" value="F:single-stranded DNA binding"/>
    <property type="evidence" value="ECO:0007669"/>
    <property type="project" value="TreeGrafter"/>
</dbReference>
<comment type="function">
    <text evidence="6">DNA-dependent RNA polymerase which catalyzes the transcription of DNA into RNA using the four ribonucleoside triphosphates as substrates.</text>
</comment>
<dbReference type="SUPFAM" id="SSF50249">
    <property type="entry name" value="Nucleic acid-binding proteins"/>
    <property type="match status" value="1"/>
</dbReference>
<evidence type="ECO:0000259" key="7">
    <source>
        <dbReference type="PROSITE" id="PS50126"/>
    </source>
</evidence>
<dbReference type="FunFam" id="2.40.50.140:FF:000043">
    <property type="entry name" value="DNA-directed RNA polymerase II subunit RPB7"/>
    <property type="match status" value="1"/>
</dbReference>
<dbReference type="PROSITE" id="PS50126">
    <property type="entry name" value="S1"/>
    <property type="match status" value="1"/>
</dbReference>
<protein>
    <recommendedName>
        <fullName evidence="6">DNA-directed RNA polymerase subunit</fullName>
    </recommendedName>
</protein>
<evidence type="ECO:0000256" key="5">
    <source>
        <dbReference type="ARBA" id="ARBA00023242"/>
    </source>
</evidence>
<dbReference type="GO" id="GO:0060213">
    <property type="term" value="P:positive regulation of nuclear-transcribed mRNA poly(A) tail shortening"/>
    <property type="evidence" value="ECO:0007669"/>
    <property type="project" value="TreeGrafter"/>
</dbReference>
<keyword evidence="4 6" id="KW-0804">Transcription</keyword>
<dbReference type="InterPro" id="IPR005576">
    <property type="entry name" value="Rpb7-like_N"/>
</dbReference>
<dbReference type="InterPro" id="IPR045113">
    <property type="entry name" value="Rpb7-like"/>
</dbReference>
<dbReference type="CDD" id="cd04462">
    <property type="entry name" value="S1_RNAPII_Rpb7"/>
    <property type="match status" value="1"/>
</dbReference>
<dbReference type="Gene3D" id="2.40.50.140">
    <property type="entry name" value="Nucleic acid-binding proteins"/>
    <property type="match status" value="1"/>
</dbReference>
<name>A0A0A8L447_9SACH</name>
<organism evidence="8 9">
    <name type="scientific">Kluyveromyces dobzhanskii CBS 2104</name>
    <dbReference type="NCBI Taxonomy" id="1427455"/>
    <lineage>
        <taxon>Eukaryota</taxon>
        <taxon>Fungi</taxon>
        <taxon>Dikarya</taxon>
        <taxon>Ascomycota</taxon>
        <taxon>Saccharomycotina</taxon>
        <taxon>Saccharomycetes</taxon>
        <taxon>Saccharomycetales</taxon>
        <taxon>Saccharomycetaceae</taxon>
        <taxon>Kluyveromyces</taxon>
    </lineage>
</organism>
<evidence type="ECO:0000256" key="1">
    <source>
        <dbReference type="ARBA" id="ARBA00004123"/>
    </source>
</evidence>
<accession>A0A0A8L447</accession>
<dbReference type="InterPro" id="IPR036898">
    <property type="entry name" value="RNA_pol_Rpb7-like_N_sf"/>
</dbReference>
<sequence length="171" mass="19037">MFFFKDLSLNITLHPSFFGPQMKRYLMTKLLQEVEGTCTGKFGYILCVLDCENIEIERGRILPTDGSAEFTVKYRAVVWKPFKGEVVDGIVSSCTNLGFEVEVGPLSVFVSPFLMPEDLTFNSGSNPPSYQSSEQIITKGSRVRLKIVGARSEVNSIYAIGSIKEDYLGVI</sequence>
<dbReference type="InterPro" id="IPR003029">
    <property type="entry name" value="S1_domain"/>
</dbReference>
<keyword evidence="9" id="KW-1185">Reference proteome</keyword>
<dbReference type="OrthoDB" id="1162399at2759"/>
<evidence type="ECO:0000256" key="6">
    <source>
        <dbReference type="RuleBase" id="RU369086"/>
    </source>
</evidence>
<evidence type="ECO:0000256" key="4">
    <source>
        <dbReference type="ARBA" id="ARBA00023163"/>
    </source>
</evidence>
<evidence type="ECO:0000256" key="3">
    <source>
        <dbReference type="ARBA" id="ARBA00022478"/>
    </source>
</evidence>
<keyword evidence="5 6" id="KW-0539">Nucleus</keyword>
<evidence type="ECO:0000256" key="2">
    <source>
        <dbReference type="ARBA" id="ARBA00009307"/>
    </source>
</evidence>
<dbReference type="GO" id="GO:0006367">
    <property type="term" value="P:transcription initiation at RNA polymerase II promoter"/>
    <property type="evidence" value="ECO:0007669"/>
    <property type="project" value="TreeGrafter"/>
</dbReference>
<proteinExistence type="inferred from homology"/>
<dbReference type="Gene3D" id="3.30.1490.120">
    <property type="entry name" value="RNA polymerase Rpb7-like, N-terminal domain"/>
    <property type="match status" value="1"/>
</dbReference>
<dbReference type="InterPro" id="IPR012340">
    <property type="entry name" value="NA-bd_OB-fold"/>
</dbReference>